<evidence type="ECO:0000256" key="3">
    <source>
        <dbReference type="SAM" id="Coils"/>
    </source>
</evidence>
<dbReference type="SUPFAM" id="SSF75011">
    <property type="entry name" value="3-carboxy-cis,cis-mucoante lactonizing enzyme"/>
    <property type="match status" value="1"/>
</dbReference>
<dbReference type="Pfam" id="PF01436">
    <property type="entry name" value="NHL"/>
    <property type="match status" value="1"/>
</dbReference>
<dbReference type="AlphaFoldDB" id="A0AAV7JAH4"/>
<keyword evidence="5" id="KW-1185">Reference proteome</keyword>
<evidence type="ECO:0000256" key="1">
    <source>
        <dbReference type="ARBA" id="ARBA00022737"/>
    </source>
</evidence>
<feature type="coiled-coil region" evidence="3">
    <location>
        <begin position="30"/>
        <end position="61"/>
    </location>
</feature>
<feature type="repeat" description="NHL" evidence="2">
    <location>
        <begin position="116"/>
        <end position="153"/>
    </location>
</feature>
<evidence type="ECO:0000313" key="4">
    <source>
        <dbReference type="EMBL" id="KAI6645714.1"/>
    </source>
</evidence>
<reference evidence="4 5" key="1">
    <citation type="journal article" date="2023" name="BMC Biol.">
        <title>The compact genome of the sponge Oopsacas minuta (Hexactinellida) is lacking key metazoan core genes.</title>
        <authorList>
            <person name="Santini S."/>
            <person name="Schenkelaars Q."/>
            <person name="Jourda C."/>
            <person name="Duchesne M."/>
            <person name="Belahbib H."/>
            <person name="Rocher C."/>
            <person name="Selva M."/>
            <person name="Riesgo A."/>
            <person name="Vervoort M."/>
            <person name="Leys S.P."/>
            <person name="Kodjabachian L."/>
            <person name="Le Bivic A."/>
            <person name="Borchiellini C."/>
            <person name="Claverie J.M."/>
            <person name="Renard E."/>
        </authorList>
    </citation>
    <scope>NUCLEOTIDE SEQUENCE [LARGE SCALE GENOMIC DNA]</scope>
    <source>
        <strain evidence="4">SPO-2</strain>
    </source>
</reference>
<evidence type="ECO:0000313" key="5">
    <source>
        <dbReference type="Proteomes" id="UP001165289"/>
    </source>
</evidence>
<dbReference type="EMBL" id="JAKMXF010000365">
    <property type="protein sequence ID" value="KAI6645714.1"/>
    <property type="molecule type" value="Genomic_DNA"/>
</dbReference>
<proteinExistence type="predicted"/>
<organism evidence="4 5">
    <name type="scientific">Oopsacas minuta</name>
    <dbReference type="NCBI Taxonomy" id="111878"/>
    <lineage>
        <taxon>Eukaryota</taxon>
        <taxon>Metazoa</taxon>
        <taxon>Porifera</taxon>
        <taxon>Hexactinellida</taxon>
        <taxon>Hexasterophora</taxon>
        <taxon>Lyssacinosida</taxon>
        <taxon>Leucopsacidae</taxon>
        <taxon>Oopsacas</taxon>
    </lineage>
</organism>
<protein>
    <submittedName>
        <fullName evidence="4">Uncharacterized protein</fullName>
    </submittedName>
</protein>
<dbReference type="Proteomes" id="UP001165289">
    <property type="component" value="Unassembled WGS sequence"/>
</dbReference>
<name>A0AAV7JAH4_9METZ</name>
<dbReference type="InterPro" id="IPR001258">
    <property type="entry name" value="NHL_repeat"/>
</dbReference>
<keyword evidence="1" id="KW-0677">Repeat</keyword>
<evidence type="ECO:0000256" key="2">
    <source>
        <dbReference type="PROSITE-ProRule" id="PRU00504"/>
    </source>
</evidence>
<accession>A0AAV7JAH4</accession>
<gene>
    <name evidence="4" type="ORF">LOD99_12977</name>
</gene>
<comment type="caution">
    <text evidence="4">The sequence shown here is derived from an EMBL/GenBank/DDBJ whole genome shotgun (WGS) entry which is preliminary data.</text>
</comment>
<dbReference type="PROSITE" id="PS51125">
    <property type="entry name" value="NHL"/>
    <property type="match status" value="1"/>
</dbReference>
<dbReference type="Gene3D" id="2.120.10.30">
    <property type="entry name" value="TolB, C-terminal domain"/>
    <property type="match status" value="1"/>
</dbReference>
<sequence length="407" mass="46353">MATREPSTSHPNANQIFNLQIDSSVYDTAREEVRQKFKNLREEIDKKERNLLTRINEIEHEDSSNTLPAGKTQKINIVWHLNSFLLALESISLLVRSSAKDSLIKTKKLWETSGQGSNRGELCNPKSFALSEESGKIYIADTGNKRISCFDSLGRIIRVRDLTNITPFTSIPELIILNPIYDLLWIYATDGQHLFHFLAINTDDFNERHNVKTVSGVKALSIGPTHHNPVYYCYTTSDHSITYGEIDKDDNKAISLESYHLDGCQKDVQLEVFDEFIYVLYRDSSEYRILKFDFKGKLCQCYFPCQEFGKIECFSLISPTCFVLGRIGDAPINKPPKSNVLSPERKENCLQVCMVSADGQIRGQLSHPVRLGSEELESYHMKCSQLIVHENKLIILLRGCSNNLIAF</sequence>
<dbReference type="InterPro" id="IPR011042">
    <property type="entry name" value="6-blade_b-propeller_TolB-like"/>
</dbReference>
<keyword evidence="3" id="KW-0175">Coiled coil</keyword>